<dbReference type="AlphaFoldDB" id="I1CGK5"/>
<dbReference type="EMBL" id="CH476741">
    <property type="protein sequence ID" value="EIE87585.1"/>
    <property type="molecule type" value="Genomic_DNA"/>
</dbReference>
<protein>
    <submittedName>
        <fullName evidence="1">Uncharacterized protein</fullName>
    </submittedName>
</protein>
<dbReference type="eggNOG" id="ENOG502RAQQ">
    <property type="taxonomic scope" value="Eukaryota"/>
</dbReference>
<dbReference type="Proteomes" id="UP000009138">
    <property type="component" value="Unassembled WGS sequence"/>
</dbReference>
<accession>I1CGK5</accession>
<evidence type="ECO:0000313" key="1">
    <source>
        <dbReference type="EMBL" id="EIE87585.1"/>
    </source>
</evidence>
<gene>
    <name evidence="1" type="ORF">RO3G_12296</name>
</gene>
<dbReference type="VEuPathDB" id="FungiDB:RO3G_12296"/>
<keyword evidence="2" id="KW-1185">Reference proteome</keyword>
<dbReference type="RefSeq" id="XP_067522981.1">
    <property type="nucleotide sequence ID" value="XM_067666880.1"/>
</dbReference>
<name>I1CGK5_RHIO9</name>
<dbReference type="OrthoDB" id="2225686at2759"/>
<sequence length="270" mass="30698">MPVDTVSNMLCIIDNLMNKTINREEAVVSLMKLPLDEYEHKFSQALGGLILKLMRVPMDEDANETELCSRFIDPFLTGLLDAPDQGICLRWINDATLEAKTYADFTKNRPNLCITKCCGVKWKSSLAYGEVKPAIREKNHFSLCKDLLKVAVFCKDALDHQLMQGTLGIQITGRTIKFYLLTLPAKGLYVMIELATIKIPDSLQDLPRFVPELPNVLKILDVFHRVCVPVIDVASAKNRYTPTLPHQKFDQLFTISKDRKKPCHLKIRHN</sequence>
<evidence type="ECO:0000313" key="2">
    <source>
        <dbReference type="Proteomes" id="UP000009138"/>
    </source>
</evidence>
<proteinExistence type="predicted"/>
<organism evidence="1 2">
    <name type="scientific">Rhizopus delemar (strain RA 99-880 / ATCC MYA-4621 / FGSC 9543 / NRRL 43880)</name>
    <name type="common">Mucormycosis agent</name>
    <name type="synonym">Rhizopus arrhizus var. delemar</name>
    <dbReference type="NCBI Taxonomy" id="246409"/>
    <lineage>
        <taxon>Eukaryota</taxon>
        <taxon>Fungi</taxon>
        <taxon>Fungi incertae sedis</taxon>
        <taxon>Mucoromycota</taxon>
        <taxon>Mucoromycotina</taxon>
        <taxon>Mucoromycetes</taxon>
        <taxon>Mucorales</taxon>
        <taxon>Mucorineae</taxon>
        <taxon>Rhizopodaceae</taxon>
        <taxon>Rhizopus</taxon>
    </lineage>
</organism>
<reference evidence="1 2" key="1">
    <citation type="journal article" date="2009" name="PLoS Genet.">
        <title>Genomic analysis of the basal lineage fungus Rhizopus oryzae reveals a whole-genome duplication.</title>
        <authorList>
            <person name="Ma L.-J."/>
            <person name="Ibrahim A.S."/>
            <person name="Skory C."/>
            <person name="Grabherr M.G."/>
            <person name="Burger G."/>
            <person name="Butler M."/>
            <person name="Elias M."/>
            <person name="Idnurm A."/>
            <person name="Lang B.F."/>
            <person name="Sone T."/>
            <person name="Abe A."/>
            <person name="Calvo S.E."/>
            <person name="Corrochano L.M."/>
            <person name="Engels R."/>
            <person name="Fu J."/>
            <person name="Hansberg W."/>
            <person name="Kim J.-M."/>
            <person name="Kodira C.D."/>
            <person name="Koehrsen M.J."/>
            <person name="Liu B."/>
            <person name="Miranda-Saavedra D."/>
            <person name="O'Leary S."/>
            <person name="Ortiz-Castellanos L."/>
            <person name="Poulter R."/>
            <person name="Rodriguez-Romero J."/>
            <person name="Ruiz-Herrera J."/>
            <person name="Shen Y.-Q."/>
            <person name="Zeng Q."/>
            <person name="Galagan J."/>
            <person name="Birren B.W."/>
            <person name="Cuomo C.A."/>
            <person name="Wickes B.L."/>
        </authorList>
    </citation>
    <scope>NUCLEOTIDE SEQUENCE [LARGE SCALE GENOMIC DNA]</scope>
    <source>
        <strain evidence="2">RA 99-880 / ATCC MYA-4621 / FGSC 9543 / NRRL 43880</strain>
    </source>
</reference>
<dbReference type="GeneID" id="93619261"/>
<dbReference type="InParanoid" id="I1CGK5"/>
<dbReference type="OMA" id="PMEENIN"/>